<evidence type="ECO:0000256" key="1">
    <source>
        <dbReference type="SAM" id="Phobius"/>
    </source>
</evidence>
<proteinExistence type="predicted"/>
<dbReference type="AlphaFoldDB" id="A0AAE3ZKL7"/>
<feature type="transmembrane region" description="Helical" evidence="1">
    <location>
        <begin position="45"/>
        <end position="68"/>
    </location>
</feature>
<accession>A0AAE3ZKL7</accession>
<sequence>MQTRVRALGHPVHQMVIVFPLGLLVTGAIFDLVRLVTGNEIFGQVGFWNITAGLVGAIVAAVTGWLDWTSIPAGTRAKRIGLLHGTLNGLVLVLFGIAWLLRLDGTHQPGALPFTLEVLALVAGSIAAWFGGELVDRLGIGVHEDAHPDAASSLSR</sequence>
<feature type="transmembrane region" description="Helical" evidence="1">
    <location>
        <begin position="12"/>
        <end position="33"/>
    </location>
</feature>
<keyword evidence="1" id="KW-0472">Membrane</keyword>
<organism evidence="3 4">
    <name type="scientific">Catenuloplanes niger</name>
    <dbReference type="NCBI Taxonomy" id="587534"/>
    <lineage>
        <taxon>Bacteria</taxon>
        <taxon>Bacillati</taxon>
        <taxon>Actinomycetota</taxon>
        <taxon>Actinomycetes</taxon>
        <taxon>Micromonosporales</taxon>
        <taxon>Micromonosporaceae</taxon>
        <taxon>Catenuloplanes</taxon>
    </lineage>
</organism>
<keyword evidence="4" id="KW-1185">Reference proteome</keyword>
<feature type="transmembrane region" description="Helical" evidence="1">
    <location>
        <begin position="111"/>
        <end position="130"/>
    </location>
</feature>
<keyword evidence="1" id="KW-0812">Transmembrane</keyword>
<evidence type="ECO:0000313" key="4">
    <source>
        <dbReference type="Proteomes" id="UP001183629"/>
    </source>
</evidence>
<keyword evidence="1" id="KW-1133">Transmembrane helix</keyword>
<evidence type="ECO:0000259" key="2">
    <source>
        <dbReference type="Pfam" id="PF09990"/>
    </source>
</evidence>
<dbReference type="Pfam" id="PF09990">
    <property type="entry name" value="DUF2231"/>
    <property type="match status" value="1"/>
</dbReference>
<feature type="transmembrane region" description="Helical" evidence="1">
    <location>
        <begin position="80"/>
        <end position="99"/>
    </location>
</feature>
<dbReference type="InterPro" id="IPR019251">
    <property type="entry name" value="DUF2231_TM"/>
</dbReference>
<comment type="caution">
    <text evidence="3">The sequence shown here is derived from an EMBL/GenBank/DDBJ whole genome shotgun (WGS) entry which is preliminary data.</text>
</comment>
<dbReference type="RefSeq" id="WP_310408880.1">
    <property type="nucleotide sequence ID" value="NZ_JAVDYC010000001.1"/>
</dbReference>
<evidence type="ECO:0000313" key="3">
    <source>
        <dbReference type="EMBL" id="MDR7320394.1"/>
    </source>
</evidence>
<dbReference type="EMBL" id="JAVDYC010000001">
    <property type="protein sequence ID" value="MDR7320394.1"/>
    <property type="molecule type" value="Genomic_DNA"/>
</dbReference>
<feature type="domain" description="DUF2231" evidence="2">
    <location>
        <begin position="9"/>
        <end position="143"/>
    </location>
</feature>
<reference evidence="3 4" key="1">
    <citation type="submission" date="2023-07" db="EMBL/GenBank/DDBJ databases">
        <title>Sequencing the genomes of 1000 actinobacteria strains.</title>
        <authorList>
            <person name="Klenk H.-P."/>
        </authorList>
    </citation>
    <scope>NUCLEOTIDE SEQUENCE [LARGE SCALE GENOMIC DNA]</scope>
    <source>
        <strain evidence="3 4">DSM 44711</strain>
    </source>
</reference>
<gene>
    <name evidence="3" type="ORF">J2S44_000644</name>
</gene>
<name>A0AAE3ZKL7_9ACTN</name>
<dbReference type="Proteomes" id="UP001183629">
    <property type="component" value="Unassembled WGS sequence"/>
</dbReference>
<protein>
    <submittedName>
        <fullName evidence="3">Membrane protein</fullName>
    </submittedName>
</protein>